<accession>A0A1E5LJY9</accession>
<dbReference type="InterPro" id="IPR032617">
    <property type="entry name" value="DUF4885"/>
</dbReference>
<reference evidence="1 2" key="1">
    <citation type="submission" date="2016-08" db="EMBL/GenBank/DDBJ databases">
        <title>Genome of Bacillus solimangrovi GH2-4.</title>
        <authorList>
            <person name="Lim S."/>
            <person name="Kim B.-C."/>
        </authorList>
    </citation>
    <scope>NUCLEOTIDE SEQUENCE [LARGE SCALE GENOMIC DNA]</scope>
    <source>
        <strain evidence="1 2">GH2-4</strain>
    </source>
</reference>
<dbReference type="RefSeq" id="WP_069715541.1">
    <property type="nucleotide sequence ID" value="NZ_MJEH01000002.1"/>
</dbReference>
<comment type="caution">
    <text evidence="1">The sequence shown here is derived from an EMBL/GenBank/DDBJ whole genome shotgun (WGS) entry which is preliminary data.</text>
</comment>
<dbReference type="AlphaFoldDB" id="A0A1E5LJY9"/>
<evidence type="ECO:0008006" key="3">
    <source>
        <dbReference type="Google" id="ProtNLM"/>
    </source>
</evidence>
<sequence>MNINSITTPLNNMNLNNQNSHEKFKNTDTHNTTTIQSRNEFLSESDTRKQILDEKYRKIHKQNMMFKNPKAHIFDKYYDRHSPYYKHDLTDAEREAAKTMELGMIRNNGKKCGGYDFRDAAFREIQPINGEVEVAENKAFNRQQVNKQLQDLFEKYQISIPNDAKLTFTIDPYNYNLSVSGTEDNELIDQLEYALNIDKNAKELFLHIMRSSSHNSTQFTQEKEDKYFLAREIKNVTGYDLNNLTNINRKFITEDGQDIYELYKSQLKNNPYASVRLQHYVPHLNKLAMNGFDSVPDLVLMIGYESGSLQDIGQGESFGTGKTGWIEELQATIRY</sequence>
<evidence type="ECO:0000313" key="2">
    <source>
        <dbReference type="Proteomes" id="UP000095209"/>
    </source>
</evidence>
<protein>
    <recommendedName>
        <fullName evidence="3">DUF4885 domain-containing protein</fullName>
    </recommendedName>
</protein>
<name>A0A1E5LJY9_9BACI</name>
<proteinExistence type="predicted"/>
<dbReference type="EMBL" id="MJEH01000002">
    <property type="protein sequence ID" value="OEH94394.1"/>
    <property type="molecule type" value="Genomic_DNA"/>
</dbReference>
<dbReference type="Pfam" id="PF16226">
    <property type="entry name" value="DUF4885"/>
    <property type="match status" value="1"/>
</dbReference>
<dbReference type="Proteomes" id="UP000095209">
    <property type="component" value="Unassembled WGS sequence"/>
</dbReference>
<organism evidence="1 2">
    <name type="scientific">Bacillus solimangrovi</name>
    <dbReference type="NCBI Taxonomy" id="1305675"/>
    <lineage>
        <taxon>Bacteria</taxon>
        <taxon>Bacillati</taxon>
        <taxon>Bacillota</taxon>
        <taxon>Bacilli</taxon>
        <taxon>Bacillales</taxon>
        <taxon>Bacillaceae</taxon>
        <taxon>Bacillus</taxon>
    </lineage>
</organism>
<evidence type="ECO:0000313" key="1">
    <source>
        <dbReference type="EMBL" id="OEH94394.1"/>
    </source>
</evidence>
<keyword evidence="2" id="KW-1185">Reference proteome</keyword>
<gene>
    <name evidence="1" type="ORF">BFG57_07995</name>
</gene>